<accession>A0ABT1CEH4</accession>
<name>A0ABT1CEH4_9PROT</name>
<comment type="caution">
    <text evidence="1">The sequence shown here is derived from an EMBL/GenBank/DDBJ whole genome shotgun (WGS) entry which is preliminary data.</text>
</comment>
<keyword evidence="2" id="KW-1185">Reference proteome</keyword>
<dbReference type="InterPro" id="IPR019291">
    <property type="entry name" value="Host_attachment_protein"/>
</dbReference>
<dbReference type="Pfam" id="PF10116">
    <property type="entry name" value="Host_attach"/>
    <property type="match status" value="1"/>
</dbReference>
<sequence length="139" mass="15681">MAAQDPVLYVVCDGEKARFLRYDGQQMRTIQRFGAHDKETDAIGEVASIHDPRTNPKEQIKKRFSRQIADEIETALNNNPALEGLVLAAAPHVLHDVREHLTKATSKKLIKSESKDLINIPDHDLLPHFDRPATGWQIP</sequence>
<reference evidence="1 2" key="1">
    <citation type="submission" date="2022-06" db="EMBL/GenBank/DDBJ databases">
        <title>Whole-genome of Asaia lannensis strain LMG 27011T.</title>
        <authorList>
            <person name="Sombolestani A."/>
        </authorList>
    </citation>
    <scope>NUCLEOTIDE SEQUENCE [LARGE SCALE GENOMIC DNA]</scope>
    <source>
        <strain evidence="1 2">NBRC 102526</strain>
    </source>
</reference>
<evidence type="ECO:0000313" key="2">
    <source>
        <dbReference type="Proteomes" id="UP001523401"/>
    </source>
</evidence>
<gene>
    <name evidence="1" type="ORF">NF685_01300</name>
</gene>
<proteinExistence type="predicted"/>
<evidence type="ECO:0000313" key="1">
    <source>
        <dbReference type="EMBL" id="MCO6158664.1"/>
    </source>
</evidence>
<dbReference type="EMBL" id="JAMXQU010000001">
    <property type="protein sequence ID" value="MCO6158664.1"/>
    <property type="molecule type" value="Genomic_DNA"/>
</dbReference>
<dbReference type="InterPro" id="IPR042226">
    <property type="entry name" value="eFR1_2_sf"/>
</dbReference>
<protein>
    <submittedName>
        <fullName evidence="1">Host attachment protein</fullName>
    </submittedName>
</protein>
<dbReference type="Proteomes" id="UP001523401">
    <property type="component" value="Unassembled WGS sequence"/>
</dbReference>
<organism evidence="1 2">
    <name type="scientific">Asaia lannensis NBRC 102526</name>
    <dbReference type="NCBI Taxonomy" id="1307926"/>
    <lineage>
        <taxon>Bacteria</taxon>
        <taxon>Pseudomonadati</taxon>
        <taxon>Pseudomonadota</taxon>
        <taxon>Alphaproteobacteria</taxon>
        <taxon>Acetobacterales</taxon>
        <taxon>Acetobacteraceae</taxon>
        <taxon>Asaia</taxon>
    </lineage>
</organism>
<dbReference type="Gene3D" id="3.30.420.60">
    <property type="entry name" value="eRF1 domain 2"/>
    <property type="match status" value="1"/>
</dbReference>
<dbReference type="RefSeq" id="WP_222546495.1">
    <property type="nucleotide sequence ID" value="NZ_BAPW01000034.1"/>
</dbReference>